<evidence type="ECO:0000256" key="1">
    <source>
        <dbReference type="SAM" id="MobiDB-lite"/>
    </source>
</evidence>
<feature type="compositionally biased region" description="Gly residues" evidence="1">
    <location>
        <begin position="162"/>
        <end position="182"/>
    </location>
</feature>
<dbReference type="Proteomes" id="UP000664109">
    <property type="component" value="Unassembled WGS sequence"/>
</dbReference>
<proteinExistence type="predicted"/>
<accession>A0ABS2USL9</accession>
<reference evidence="4 5" key="1">
    <citation type="journal article" date="2016" name="Arch. Microbiol.">
        <title>Streptomyces zhihengii sp. nov., isolated from rhizospheric soil of Psammosilene tunicoides.</title>
        <authorList>
            <person name="Huang M.J."/>
            <person name="Fei J.J."/>
            <person name="Salam N."/>
            <person name="Kim C.J."/>
            <person name="Hozzein W.N."/>
            <person name="Xiao M."/>
            <person name="Huang H.Q."/>
            <person name="Li W.J."/>
        </authorList>
    </citation>
    <scope>NUCLEOTIDE SEQUENCE [LARGE SCALE GENOMIC DNA]</scope>
    <source>
        <strain evidence="4 5">YIM T102</strain>
    </source>
</reference>
<dbReference type="EMBL" id="JAFEJA010000001">
    <property type="protein sequence ID" value="MBM9620088.1"/>
    <property type="molecule type" value="Genomic_DNA"/>
</dbReference>
<dbReference type="CDD" id="cd00093">
    <property type="entry name" value="HTH_XRE"/>
    <property type="match status" value="1"/>
</dbReference>
<dbReference type="Pfam" id="PF13560">
    <property type="entry name" value="HTH_31"/>
    <property type="match status" value="1"/>
</dbReference>
<organism evidence="4 5">
    <name type="scientific">Streptomyces zhihengii</name>
    <dbReference type="NCBI Taxonomy" id="1818004"/>
    <lineage>
        <taxon>Bacteria</taxon>
        <taxon>Bacillati</taxon>
        <taxon>Actinomycetota</taxon>
        <taxon>Actinomycetes</taxon>
        <taxon>Kitasatosporales</taxon>
        <taxon>Streptomycetaceae</taxon>
        <taxon>Streptomyces</taxon>
    </lineage>
</organism>
<feature type="transmembrane region" description="Helical" evidence="2">
    <location>
        <begin position="292"/>
        <end position="312"/>
    </location>
</feature>
<dbReference type="Gene3D" id="1.10.260.40">
    <property type="entry name" value="lambda repressor-like DNA-binding domains"/>
    <property type="match status" value="1"/>
</dbReference>
<feature type="domain" description="HTH cro/C1-type" evidence="3">
    <location>
        <begin position="51"/>
        <end position="107"/>
    </location>
</feature>
<comment type="caution">
    <text evidence="4">The sequence shown here is derived from an EMBL/GenBank/DDBJ whole genome shotgun (WGS) entry which is preliminary data.</text>
</comment>
<dbReference type="InterPro" id="IPR001387">
    <property type="entry name" value="Cro/C1-type_HTH"/>
</dbReference>
<evidence type="ECO:0000256" key="2">
    <source>
        <dbReference type="SAM" id="Phobius"/>
    </source>
</evidence>
<feature type="compositionally biased region" description="Low complexity" evidence="1">
    <location>
        <begin position="329"/>
        <end position="363"/>
    </location>
</feature>
<evidence type="ECO:0000313" key="5">
    <source>
        <dbReference type="Proteomes" id="UP000664109"/>
    </source>
</evidence>
<keyword evidence="2" id="KW-0812">Transmembrane</keyword>
<name>A0ABS2USL9_9ACTN</name>
<protein>
    <submittedName>
        <fullName evidence="4">Helix-turn-helix domain-containing protein</fullName>
    </submittedName>
</protein>
<feature type="region of interest" description="Disordered" evidence="1">
    <location>
        <begin position="315"/>
        <end position="378"/>
    </location>
</feature>
<evidence type="ECO:0000313" key="4">
    <source>
        <dbReference type="EMBL" id="MBM9620088.1"/>
    </source>
</evidence>
<feature type="compositionally biased region" description="Gly residues" evidence="1">
    <location>
        <begin position="133"/>
        <end position="150"/>
    </location>
</feature>
<keyword evidence="5" id="KW-1185">Reference proteome</keyword>
<dbReference type="SUPFAM" id="SSF47413">
    <property type="entry name" value="lambda repressor-like DNA-binding domains"/>
    <property type="match status" value="1"/>
</dbReference>
<sequence length="587" mass="59682">MRDGGTVASTLSCAKSRCLERRSGTRGQPGQRDEGEWQVATTPEAEEFAAMLRRLKERSGHSYGVLAGRLHVSTSTLHRYCNGDAVPAEFAVVERLARLCGAEREELLALHRRWILADEARRRGREAARAAGEAGGGPEPAPGAGSGPGTGSASAAGPGPGPGSGPGLGSGSASGSGSGSGSAPGAAPEADGTRGAPVRDSASAAPEADGAPTAPVRDDAGAAPEPDDARTPPEPVAPGAQVPDREARVEGGRAGGTVDEVAGPGAGRAGEVGGDAVTGPDRAAPSARRKRLVVALAAAAVVALAVPAAVLASHTGTSGDRAAGDAPTAPASRTSGSGPAPSASASVSPSGTPSAGPSPGTSAPSPPVSSPAGNGAPATTGVPLRVGISSYNWDSPCGQYYLMGRSPEEIPPPPPPQDYRSWARALDGVDAGDLRLQLTATGKTQDSVVVTAVHVRITGRTEPLAWNAYSMGEGCGSGITPQTFDVDLDKPRPVLRPVAGQQGDITVPATDFPYKVASNDPQVFNLRLHTASHDVRWYVEVDWSSGDRRGTLRIDDEGRPFRTSALAGRPLHEYRPDLGGIWKLREE</sequence>
<feature type="compositionally biased region" description="Gly residues" evidence="1">
    <location>
        <begin position="264"/>
        <end position="273"/>
    </location>
</feature>
<keyword evidence="2" id="KW-1133">Transmembrane helix</keyword>
<dbReference type="SMART" id="SM00530">
    <property type="entry name" value="HTH_XRE"/>
    <property type="match status" value="1"/>
</dbReference>
<gene>
    <name evidence="4" type="ORF">JE024_15345</name>
</gene>
<evidence type="ECO:0000259" key="3">
    <source>
        <dbReference type="SMART" id="SM00530"/>
    </source>
</evidence>
<dbReference type="InterPro" id="IPR010982">
    <property type="entry name" value="Lambda_DNA-bd_dom_sf"/>
</dbReference>
<keyword evidence="2" id="KW-0472">Membrane</keyword>
<feature type="region of interest" description="Disordered" evidence="1">
    <location>
        <begin position="126"/>
        <end position="290"/>
    </location>
</feature>